<protein>
    <submittedName>
        <fullName evidence="12">Peptidoglycan DD-metalloendopeptidase family protein</fullName>
    </submittedName>
</protein>
<dbReference type="SUPFAM" id="SSF51261">
    <property type="entry name" value="Duplicated hybrid motif"/>
    <property type="match status" value="1"/>
</dbReference>
<dbReference type="Pfam" id="PF19425">
    <property type="entry name" value="Csd3_N2"/>
    <property type="match status" value="1"/>
</dbReference>
<sequence length="446" mass="49584">MSLKTRPSYWGLLSGLEIWLLMVATVFVVLMFVYQLLVSPTADLQDYVLPNSAQAVSPFPKAKEVELDDDQLINSFVTTNPLHSIEKAVAPASVIHYEIKPGNTLARIFSRLGLSKQSMYEVLEADQEYLVLEPLIPGNKFTFELNSDGELIKLTRRIDLSKSIAFVRHDNGGYSYEEHVKPITYVQTAVHGNIKGSFYLSAKKVNLSDSNILIIHNLLKGRFNFSRDLRTGDTFDFVLKDGNIDGKKIGETQLEALQMTVKGKTYHAFLHTDGRYYDQDGKGLTPALRHWPTAKHYRVSSPFNAHRLHPITGHPAPHNGVDLATPIGTKILATGDGIVTRVATHKYAGKYVVIDYSGPYSARFLHLQKVLVKKGQKVKRGQVIALSGNTGRTTGAHLHYELHVKGRPVNPMTAKIPTAQSVPKDEMADYSANVASWIQMMDTSAS</sequence>
<feature type="transmembrane region" description="Helical" evidence="8">
    <location>
        <begin position="12"/>
        <end position="37"/>
    </location>
</feature>
<keyword evidence="6" id="KW-0862">Zinc</keyword>
<evidence type="ECO:0000256" key="4">
    <source>
        <dbReference type="ARBA" id="ARBA00022723"/>
    </source>
</evidence>
<dbReference type="EMBL" id="JAEMNX010000015">
    <property type="protein sequence ID" value="MBJ7538561.1"/>
    <property type="molecule type" value="Genomic_DNA"/>
</dbReference>
<comment type="subcellular location">
    <subcellularLocation>
        <location evidence="2">Cell envelope</location>
    </subcellularLocation>
</comment>
<name>A0A934JMK2_9GAMM</name>
<evidence type="ECO:0000256" key="3">
    <source>
        <dbReference type="ARBA" id="ARBA00022670"/>
    </source>
</evidence>
<dbReference type="Pfam" id="PF04225">
    <property type="entry name" value="LysM_OapA"/>
    <property type="match status" value="1"/>
</dbReference>
<evidence type="ECO:0000313" key="12">
    <source>
        <dbReference type="EMBL" id="MBJ7538561.1"/>
    </source>
</evidence>
<evidence type="ECO:0000259" key="11">
    <source>
        <dbReference type="Pfam" id="PF19425"/>
    </source>
</evidence>
<reference evidence="12" key="1">
    <citation type="submission" date="2020-12" db="EMBL/GenBank/DDBJ databases">
        <title>Marinomonas arctica sp. nov., a psychrotolerant bacterium isolated from the Arctic.</title>
        <authorList>
            <person name="Zhang Y."/>
        </authorList>
    </citation>
    <scope>NUCLEOTIDE SEQUENCE</scope>
    <source>
        <strain evidence="12">C1424</strain>
    </source>
</reference>
<keyword evidence="13" id="KW-1185">Reference proteome</keyword>
<comment type="cofactor">
    <cofactor evidence="1">
        <name>Zn(2+)</name>
        <dbReference type="ChEBI" id="CHEBI:29105"/>
    </cofactor>
</comment>
<dbReference type="FunFam" id="2.70.70.10:FF:000002">
    <property type="entry name" value="Murein DD-endopeptidase MepM"/>
    <property type="match status" value="1"/>
</dbReference>
<dbReference type="GO" id="GO:0006508">
    <property type="term" value="P:proteolysis"/>
    <property type="evidence" value="ECO:0007669"/>
    <property type="project" value="UniProtKB-KW"/>
</dbReference>
<dbReference type="CDD" id="cd12797">
    <property type="entry name" value="M23_peptidase"/>
    <property type="match status" value="1"/>
</dbReference>
<keyword evidence="3" id="KW-0645">Protease</keyword>
<dbReference type="InterPro" id="IPR050570">
    <property type="entry name" value="Cell_wall_metabolism_enzyme"/>
</dbReference>
<dbReference type="GO" id="GO:0042834">
    <property type="term" value="F:peptidoglycan binding"/>
    <property type="evidence" value="ECO:0007669"/>
    <property type="project" value="InterPro"/>
</dbReference>
<keyword evidence="7" id="KW-0482">Metalloprotease</keyword>
<proteinExistence type="predicted"/>
<feature type="domain" description="M23ase beta-sheet core" evidence="9">
    <location>
        <begin position="317"/>
        <end position="411"/>
    </location>
</feature>
<dbReference type="RefSeq" id="WP_199468971.1">
    <property type="nucleotide sequence ID" value="NZ_JAEMNX010000015.1"/>
</dbReference>
<dbReference type="AlphaFoldDB" id="A0A934JMK2"/>
<evidence type="ECO:0000259" key="9">
    <source>
        <dbReference type="Pfam" id="PF01551"/>
    </source>
</evidence>
<keyword evidence="8" id="KW-1133">Transmembrane helix</keyword>
<comment type="caution">
    <text evidence="12">The sequence shown here is derived from an EMBL/GenBank/DDBJ whole genome shotgun (WGS) entry which is preliminary data.</text>
</comment>
<evidence type="ECO:0000256" key="7">
    <source>
        <dbReference type="ARBA" id="ARBA00023049"/>
    </source>
</evidence>
<accession>A0A934JMK2</accession>
<dbReference type="InterPro" id="IPR007340">
    <property type="entry name" value="LysM_Opacity-associatedA"/>
</dbReference>
<dbReference type="InterPro" id="IPR045834">
    <property type="entry name" value="Csd3_N2"/>
</dbReference>
<dbReference type="GO" id="GO:0030313">
    <property type="term" value="C:cell envelope"/>
    <property type="evidence" value="ECO:0007669"/>
    <property type="project" value="UniProtKB-SubCell"/>
</dbReference>
<dbReference type="Pfam" id="PF01551">
    <property type="entry name" value="Peptidase_M23"/>
    <property type="match status" value="1"/>
</dbReference>
<evidence type="ECO:0000259" key="10">
    <source>
        <dbReference type="Pfam" id="PF04225"/>
    </source>
</evidence>
<dbReference type="InterPro" id="IPR016047">
    <property type="entry name" value="M23ase_b-sheet_dom"/>
</dbReference>
<keyword evidence="4" id="KW-0479">Metal-binding</keyword>
<evidence type="ECO:0000313" key="13">
    <source>
        <dbReference type="Proteomes" id="UP000628710"/>
    </source>
</evidence>
<feature type="domain" description="Csd3-like second N-terminal" evidence="11">
    <location>
        <begin position="186"/>
        <end position="304"/>
    </location>
</feature>
<keyword evidence="5" id="KW-0378">Hydrolase</keyword>
<dbReference type="Gene3D" id="3.10.450.350">
    <property type="match status" value="2"/>
</dbReference>
<evidence type="ECO:0000256" key="6">
    <source>
        <dbReference type="ARBA" id="ARBA00022833"/>
    </source>
</evidence>
<evidence type="ECO:0000256" key="2">
    <source>
        <dbReference type="ARBA" id="ARBA00004196"/>
    </source>
</evidence>
<dbReference type="GO" id="GO:0046872">
    <property type="term" value="F:metal ion binding"/>
    <property type="evidence" value="ECO:0007669"/>
    <property type="project" value="UniProtKB-KW"/>
</dbReference>
<evidence type="ECO:0000256" key="5">
    <source>
        <dbReference type="ARBA" id="ARBA00022801"/>
    </source>
</evidence>
<dbReference type="InterPro" id="IPR011055">
    <property type="entry name" value="Dup_hybrid_motif"/>
</dbReference>
<keyword evidence="8" id="KW-0812">Transmembrane</keyword>
<dbReference type="Proteomes" id="UP000628710">
    <property type="component" value="Unassembled WGS sequence"/>
</dbReference>
<evidence type="ECO:0000256" key="1">
    <source>
        <dbReference type="ARBA" id="ARBA00001947"/>
    </source>
</evidence>
<keyword evidence="8" id="KW-0472">Membrane</keyword>
<dbReference type="PANTHER" id="PTHR21666:SF292">
    <property type="entry name" value="MUREIN DD-ENDOPEPTIDASE MEPM"/>
    <property type="match status" value="1"/>
</dbReference>
<dbReference type="Gene3D" id="2.70.70.10">
    <property type="entry name" value="Glucose Permease (Domain IIA)"/>
    <property type="match status" value="1"/>
</dbReference>
<dbReference type="GO" id="GO:0004222">
    <property type="term" value="F:metalloendopeptidase activity"/>
    <property type="evidence" value="ECO:0007669"/>
    <property type="project" value="TreeGrafter"/>
</dbReference>
<dbReference type="PANTHER" id="PTHR21666">
    <property type="entry name" value="PEPTIDASE-RELATED"/>
    <property type="match status" value="1"/>
</dbReference>
<organism evidence="12 13">
    <name type="scientific">Marinomonas transparens</name>
    <dbReference type="NCBI Taxonomy" id="2795388"/>
    <lineage>
        <taxon>Bacteria</taxon>
        <taxon>Pseudomonadati</taxon>
        <taxon>Pseudomonadota</taxon>
        <taxon>Gammaproteobacteria</taxon>
        <taxon>Oceanospirillales</taxon>
        <taxon>Oceanospirillaceae</taxon>
        <taxon>Marinomonas</taxon>
    </lineage>
</organism>
<feature type="domain" description="Opacity-associated protein A LysM-like" evidence="10">
    <location>
        <begin position="96"/>
        <end position="177"/>
    </location>
</feature>
<gene>
    <name evidence="12" type="ORF">I8J31_12825</name>
</gene>
<evidence type="ECO:0000256" key="8">
    <source>
        <dbReference type="SAM" id="Phobius"/>
    </source>
</evidence>